<dbReference type="PRINTS" id="PR00081">
    <property type="entry name" value="GDHRDH"/>
</dbReference>
<dbReference type="Pfam" id="PF00106">
    <property type="entry name" value="adh_short"/>
    <property type="match status" value="1"/>
</dbReference>
<dbReference type="STRING" id="1379870.SD10_08190"/>
<dbReference type="EMBL" id="CP010429">
    <property type="protein sequence ID" value="AKD54882.1"/>
    <property type="molecule type" value="Genomic_DNA"/>
</dbReference>
<dbReference type="SMART" id="SM00822">
    <property type="entry name" value="PKS_KR"/>
    <property type="match status" value="1"/>
</dbReference>
<reference evidence="5 6" key="1">
    <citation type="journal article" date="2014" name="Curr. Microbiol.">
        <title>Spirosoma radiotolerans sp. nov., a gamma-radiation-resistant bacterium isolated from gamma ray-irradiated soil.</title>
        <authorList>
            <person name="Lee J.J."/>
            <person name="Srinivasan S."/>
            <person name="Lim S."/>
            <person name="Joe M."/>
            <person name="Im S."/>
            <person name="Bae S.I."/>
            <person name="Park K.R."/>
            <person name="Han J.H."/>
            <person name="Park S.H."/>
            <person name="Joo B.M."/>
            <person name="Park S.J."/>
            <person name="Kim M.K."/>
        </authorList>
    </citation>
    <scope>NUCLEOTIDE SEQUENCE [LARGE SCALE GENOMIC DNA]</scope>
    <source>
        <strain evidence="5 6">DG5A</strain>
    </source>
</reference>
<evidence type="ECO:0000256" key="1">
    <source>
        <dbReference type="ARBA" id="ARBA00006484"/>
    </source>
</evidence>
<name>A0A0E3V6B4_9BACT</name>
<keyword evidence="6" id="KW-1185">Reference proteome</keyword>
<dbReference type="CDD" id="cd05374">
    <property type="entry name" value="17beta-HSD-like_SDR_c"/>
    <property type="match status" value="1"/>
</dbReference>
<sequence>MESEKKVNVWFITGASKGMGLALVKLLLAKGHAVAATSRNAQALKRQIDGYDATFLPLEMDLTADDSVRNAIQQTVKTFGRLDVVVNNAGFAYVGSLEEMTDEEFRYALDVNLFGTVNVIRAAMPYLRQQRSGHIINIASAGGYVAVANLGSYAASKFAMVGLTESLAAEIKPFGVYATVVLPGSFRTRFLEDGSLTYVKTPIAEYGSDQTLDGMSKRAGSQPGDPDKLVAELVKLADYPAPPVHLILGPDSYRMIMDKRDKDMAEFEAYKETTMSTNLEQVLPDHQTH</sequence>
<dbReference type="OrthoDB" id="9786056at2"/>
<dbReference type="RefSeq" id="WP_046573359.1">
    <property type="nucleotide sequence ID" value="NZ_CP010429.1"/>
</dbReference>
<dbReference type="PROSITE" id="PS00061">
    <property type="entry name" value="ADH_SHORT"/>
    <property type="match status" value="1"/>
</dbReference>
<dbReference type="PANTHER" id="PTHR43976:SF16">
    <property type="entry name" value="SHORT-CHAIN DEHYDROGENASE_REDUCTASE FAMILY PROTEIN"/>
    <property type="match status" value="1"/>
</dbReference>
<dbReference type="GO" id="GO:0016491">
    <property type="term" value="F:oxidoreductase activity"/>
    <property type="evidence" value="ECO:0007669"/>
    <property type="project" value="UniProtKB-KW"/>
</dbReference>
<accession>A0A0E3V6B4</accession>
<dbReference type="Proteomes" id="UP000033054">
    <property type="component" value="Chromosome"/>
</dbReference>
<organism evidence="5 6">
    <name type="scientific">Spirosoma radiotolerans</name>
    <dbReference type="NCBI Taxonomy" id="1379870"/>
    <lineage>
        <taxon>Bacteria</taxon>
        <taxon>Pseudomonadati</taxon>
        <taxon>Bacteroidota</taxon>
        <taxon>Cytophagia</taxon>
        <taxon>Cytophagales</taxon>
        <taxon>Cytophagaceae</taxon>
        <taxon>Spirosoma</taxon>
    </lineage>
</organism>
<dbReference type="InterPro" id="IPR036291">
    <property type="entry name" value="NAD(P)-bd_dom_sf"/>
</dbReference>
<evidence type="ECO:0000256" key="3">
    <source>
        <dbReference type="RuleBase" id="RU000363"/>
    </source>
</evidence>
<dbReference type="InterPro" id="IPR051911">
    <property type="entry name" value="SDR_oxidoreductase"/>
</dbReference>
<dbReference type="KEGG" id="srd:SD10_08190"/>
<dbReference type="InterPro" id="IPR057326">
    <property type="entry name" value="KR_dom"/>
</dbReference>
<comment type="similarity">
    <text evidence="1 3">Belongs to the short-chain dehydrogenases/reductases (SDR) family.</text>
</comment>
<dbReference type="PRINTS" id="PR00080">
    <property type="entry name" value="SDRFAMILY"/>
</dbReference>
<evidence type="ECO:0000313" key="5">
    <source>
        <dbReference type="EMBL" id="AKD54882.1"/>
    </source>
</evidence>
<evidence type="ECO:0000313" key="6">
    <source>
        <dbReference type="Proteomes" id="UP000033054"/>
    </source>
</evidence>
<evidence type="ECO:0000256" key="2">
    <source>
        <dbReference type="ARBA" id="ARBA00023002"/>
    </source>
</evidence>
<proteinExistence type="inferred from homology"/>
<dbReference type="Gene3D" id="3.40.50.720">
    <property type="entry name" value="NAD(P)-binding Rossmann-like Domain"/>
    <property type="match status" value="1"/>
</dbReference>
<feature type="domain" description="Ketoreductase" evidence="4">
    <location>
        <begin position="8"/>
        <end position="189"/>
    </location>
</feature>
<dbReference type="PATRIC" id="fig|1379870.5.peg.1787"/>
<gene>
    <name evidence="5" type="ORF">SD10_08190</name>
</gene>
<dbReference type="AlphaFoldDB" id="A0A0E3V6B4"/>
<dbReference type="InterPro" id="IPR020904">
    <property type="entry name" value="Sc_DH/Rdtase_CS"/>
</dbReference>
<keyword evidence="2" id="KW-0560">Oxidoreductase</keyword>
<dbReference type="PANTHER" id="PTHR43976">
    <property type="entry name" value="SHORT CHAIN DEHYDROGENASE"/>
    <property type="match status" value="1"/>
</dbReference>
<protein>
    <submittedName>
        <fullName evidence="5">Short-chain dehydrogenase</fullName>
    </submittedName>
</protein>
<dbReference type="SUPFAM" id="SSF51735">
    <property type="entry name" value="NAD(P)-binding Rossmann-fold domains"/>
    <property type="match status" value="1"/>
</dbReference>
<dbReference type="HOGENOM" id="CLU_010194_2_9_10"/>
<dbReference type="InterPro" id="IPR002347">
    <property type="entry name" value="SDR_fam"/>
</dbReference>
<evidence type="ECO:0000259" key="4">
    <source>
        <dbReference type="SMART" id="SM00822"/>
    </source>
</evidence>